<feature type="signal peptide" evidence="6">
    <location>
        <begin position="1"/>
        <end position="30"/>
    </location>
</feature>
<evidence type="ECO:0000256" key="5">
    <source>
        <dbReference type="ARBA" id="ARBA00023237"/>
    </source>
</evidence>
<dbReference type="PROSITE" id="PS51257">
    <property type="entry name" value="PROKAR_LIPOPROTEIN"/>
    <property type="match status" value="1"/>
</dbReference>
<dbReference type="Pfam" id="PF07980">
    <property type="entry name" value="SusD_RagB"/>
    <property type="match status" value="1"/>
</dbReference>
<evidence type="ECO:0000256" key="6">
    <source>
        <dbReference type="SAM" id="SignalP"/>
    </source>
</evidence>
<feature type="domain" description="SusD-like N-terminal" evidence="8">
    <location>
        <begin position="28"/>
        <end position="226"/>
    </location>
</feature>
<proteinExistence type="inferred from homology"/>
<dbReference type="InterPro" id="IPR011990">
    <property type="entry name" value="TPR-like_helical_dom_sf"/>
</dbReference>
<evidence type="ECO:0000259" key="8">
    <source>
        <dbReference type="Pfam" id="PF14322"/>
    </source>
</evidence>
<keyword evidence="4" id="KW-0472">Membrane</keyword>
<dbReference type="GO" id="GO:0009279">
    <property type="term" value="C:cell outer membrane"/>
    <property type="evidence" value="ECO:0007669"/>
    <property type="project" value="UniProtKB-SubCell"/>
</dbReference>
<dbReference type="SUPFAM" id="SSF48452">
    <property type="entry name" value="TPR-like"/>
    <property type="match status" value="1"/>
</dbReference>
<evidence type="ECO:0000313" key="10">
    <source>
        <dbReference type="Proteomes" id="UP000428260"/>
    </source>
</evidence>
<comment type="similarity">
    <text evidence="2">Belongs to the SusD family.</text>
</comment>
<evidence type="ECO:0000256" key="3">
    <source>
        <dbReference type="ARBA" id="ARBA00022729"/>
    </source>
</evidence>
<dbReference type="CDD" id="cd08977">
    <property type="entry name" value="SusD"/>
    <property type="match status" value="1"/>
</dbReference>
<dbReference type="EMBL" id="CP046401">
    <property type="protein sequence ID" value="QGY42480.1"/>
    <property type="molecule type" value="Genomic_DNA"/>
</dbReference>
<dbReference type="InterPro" id="IPR033985">
    <property type="entry name" value="SusD-like_N"/>
</dbReference>
<evidence type="ECO:0000313" key="9">
    <source>
        <dbReference type="EMBL" id="QGY42480.1"/>
    </source>
</evidence>
<keyword evidence="3 6" id="KW-0732">Signal</keyword>
<dbReference type="AlphaFoldDB" id="A0A6I6JND4"/>
<reference evidence="9 10" key="1">
    <citation type="submission" date="2019-11" db="EMBL/GenBank/DDBJ databases">
        <authorList>
            <person name="Zheng R.K."/>
            <person name="Sun C.M."/>
        </authorList>
    </citation>
    <scope>NUCLEOTIDE SEQUENCE [LARGE SCALE GENOMIC DNA]</scope>
    <source>
        <strain evidence="9 10">WC007</strain>
    </source>
</reference>
<evidence type="ECO:0000259" key="7">
    <source>
        <dbReference type="Pfam" id="PF07980"/>
    </source>
</evidence>
<dbReference type="KEGG" id="mcos:GM418_02065"/>
<dbReference type="Proteomes" id="UP000428260">
    <property type="component" value="Chromosome"/>
</dbReference>
<gene>
    <name evidence="9" type="ORF">GM418_02065</name>
</gene>
<accession>A0A6I6JND4</accession>
<dbReference type="InterPro" id="IPR012944">
    <property type="entry name" value="SusD_RagB_dom"/>
</dbReference>
<sequence>MNIMFKNIFKSKIVWITALALSLFSCSDFLEEEVYTQYDPNTFLQTEEGINSVLVAAYDNLQYTGSSLRERMFTFGEFPGDIMWEWGGGFEAIATVYMTYNWDSQTSQFEGRWNNLYTSIRNANSLLDNIDNVTSLSETKVKQLKAEATFIRAADYYYLWEMFGPVPLTTTTEELNFEPAKASNEEFNSFIETELTAAAADLPLEQDLWGKATKGAALSFLSRFYMNTHQWQKAADVSKQVVNLQQYELFDGDLANMFAVENEENDEVIFTSPASTTFHGNSIMPHVFPPNYQIQSNWINWGAQFVLYSDFVNSYHADDKRLGWMLFEYTDVNGVYHDCLDPDDVSRGVRCFKYVPDPNAISQNHGNDIPMMRYAEVLLNAAEAINELDGPGQESIDFINEVRERAGVPLYNVSDFSSKDELRDAILDERGWEFVSEGLRRMDLIRQGKLISRAKARGASNAQDYMTLFPIPQSELNSNPNLEQNPGYN</sequence>
<keyword evidence="5" id="KW-0998">Cell outer membrane</keyword>
<dbReference type="Gene3D" id="1.25.40.390">
    <property type="match status" value="1"/>
</dbReference>
<feature type="domain" description="RagB/SusD" evidence="7">
    <location>
        <begin position="342"/>
        <end position="488"/>
    </location>
</feature>
<dbReference type="Pfam" id="PF14322">
    <property type="entry name" value="SusD-like_3"/>
    <property type="match status" value="1"/>
</dbReference>
<comment type="subcellular location">
    <subcellularLocation>
        <location evidence="1">Cell outer membrane</location>
    </subcellularLocation>
</comment>
<evidence type="ECO:0000256" key="1">
    <source>
        <dbReference type="ARBA" id="ARBA00004442"/>
    </source>
</evidence>
<protein>
    <submittedName>
        <fullName evidence="9">RagB/SusD family nutrient uptake outer membrane protein</fullName>
    </submittedName>
</protein>
<keyword evidence="10" id="KW-1185">Reference proteome</keyword>
<evidence type="ECO:0000256" key="4">
    <source>
        <dbReference type="ARBA" id="ARBA00023136"/>
    </source>
</evidence>
<evidence type="ECO:0000256" key="2">
    <source>
        <dbReference type="ARBA" id="ARBA00006275"/>
    </source>
</evidence>
<feature type="chain" id="PRO_5026262132" evidence="6">
    <location>
        <begin position="31"/>
        <end position="489"/>
    </location>
</feature>
<name>A0A6I6JND4_9BACT</name>
<organism evidence="9 10">
    <name type="scientific">Maribellus comscasis</name>
    <dbReference type="NCBI Taxonomy" id="2681766"/>
    <lineage>
        <taxon>Bacteria</taxon>
        <taxon>Pseudomonadati</taxon>
        <taxon>Bacteroidota</taxon>
        <taxon>Bacteroidia</taxon>
        <taxon>Marinilabiliales</taxon>
        <taxon>Prolixibacteraceae</taxon>
        <taxon>Maribellus</taxon>
    </lineage>
</organism>